<dbReference type="InterPro" id="IPR044201">
    <property type="entry name" value="DVR-like"/>
</dbReference>
<keyword evidence="15" id="KW-1185">Reference proteome</keyword>
<keyword evidence="7" id="KW-0560">Oxidoreductase</keyword>
<dbReference type="PANTHER" id="PTHR47378">
    <property type="entry name" value="DIVINYL CHLOROPHYLLIDE A 8-VINYL-REDUCTASE, CHLOROPLASTIC"/>
    <property type="match status" value="1"/>
</dbReference>
<name>B8BXU7_THAPS</name>
<evidence type="ECO:0000256" key="7">
    <source>
        <dbReference type="ARBA" id="ARBA00023002"/>
    </source>
</evidence>
<accession>B8BXU7</accession>
<dbReference type="Proteomes" id="UP000001449">
    <property type="component" value="Chromosome 3"/>
</dbReference>
<sequence>MHVYVVAGAVASSSSVLFCRKRGRHLTKIVSGKVIAPSQLEASLVFLPPTTHNHNPRQGKANTSVAFYPTIKHLVIMVWVLVAVAMAALSPSSTLAFTPVGNGRVTTSLQMNGFEFKNPFAPNNASSGNKGDKVAVIAGATGYIGKSTVRESVRQGYKTVALVRDKKKVESDEGKMLYGQFFEGAELVECDVCDAEKLTEALKDISDQYNGKIDAVVSCLASRSGIKKDAYAIDYQATLNCLESGRAVGARHFVLLSAFCVKNPWLQFQQAKLKFESALTAQSDMSYSIVRPTAFFKSVSGQLEVIQSGAPFVMFGDGEVTRCNPISEADLATYLIDCIADKSRLNKIINLGGPDEPLTMKKQGEMLYASIGKEPNFFYAPLWLFDVIIDSLQWVADTFNSEKFENAAELGRIGKYYAVEDMLTTDPEEKFGTMTLQEHYDKIAVEGQEYDPYTTMFAKAPTKVEEKEKVSA</sequence>
<protein>
    <recommendedName>
        <fullName evidence="10">Divinyl chlorophyllide a 8-vinyl-reductase, chloroplastic</fullName>
        <ecNumber evidence="9">1.3.1.75</ecNumber>
    </recommendedName>
</protein>
<keyword evidence="4" id="KW-0934">Plastid</keyword>
<keyword evidence="12" id="KW-0812">Transmembrane</keyword>
<proteinExistence type="predicted"/>
<evidence type="ECO:0000256" key="10">
    <source>
        <dbReference type="ARBA" id="ARBA00024089"/>
    </source>
</evidence>
<reference evidence="14 15" key="2">
    <citation type="journal article" date="2008" name="Nature">
        <title>The Phaeodactylum genome reveals the evolutionary history of diatom genomes.</title>
        <authorList>
            <person name="Bowler C."/>
            <person name="Allen A.E."/>
            <person name="Badger J.H."/>
            <person name="Grimwood J."/>
            <person name="Jabbari K."/>
            <person name="Kuo A."/>
            <person name="Maheswari U."/>
            <person name="Martens C."/>
            <person name="Maumus F."/>
            <person name="Otillar R.P."/>
            <person name="Rayko E."/>
            <person name="Salamov A."/>
            <person name="Vandepoele K."/>
            <person name="Beszteri B."/>
            <person name="Gruber A."/>
            <person name="Heijde M."/>
            <person name="Katinka M."/>
            <person name="Mock T."/>
            <person name="Valentin K."/>
            <person name="Verret F."/>
            <person name="Berges J.A."/>
            <person name="Brownlee C."/>
            <person name="Cadoret J.P."/>
            <person name="Chiovitti A."/>
            <person name="Choi C.J."/>
            <person name="Coesel S."/>
            <person name="De Martino A."/>
            <person name="Detter J.C."/>
            <person name="Durkin C."/>
            <person name="Falciatore A."/>
            <person name="Fournet J."/>
            <person name="Haruta M."/>
            <person name="Huysman M.J."/>
            <person name="Jenkins B.D."/>
            <person name="Jiroutova K."/>
            <person name="Jorgensen R.E."/>
            <person name="Joubert Y."/>
            <person name="Kaplan A."/>
            <person name="Kroger N."/>
            <person name="Kroth P.G."/>
            <person name="La Roche J."/>
            <person name="Lindquist E."/>
            <person name="Lommer M."/>
            <person name="Martin-Jezequel V."/>
            <person name="Lopez P.J."/>
            <person name="Lucas S."/>
            <person name="Mangogna M."/>
            <person name="McGinnis K."/>
            <person name="Medlin L.K."/>
            <person name="Montsant A."/>
            <person name="Oudot-Le Secq M.P."/>
            <person name="Napoli C."/>
            <person name="Obornik M."/>
            <person name="Parker M.S."/>
            <person name="Petit J.L."/>
            <person name="Porcel B.M."/>
            <person name="Poulsen N."/>
            <person name="Robison M."/>
            <person name="Rychlewski L."/>
            <person name="Rynearson T.A."/>
            <person name="Schmutz J."/>
            <person name="Shapiro H."/>
            <person name="Siaut M."/>
            <person name="Stanley M."/>
            <person name="Sussman M.R."/>
            <person name="Taylor A.R."/>
            <person name="Vardi A."/>
            <person name="von Dassow P."/>
            <person name="Vyverman W."/>
            <person name="Willis A."/>
            <person name="Wyrwicz L.S."/>
            <person name="Rokhsar D.S."/>
            <person name="Weissenbach J."/>
            <person name="Armbrust E.V."/>
            <person name="Green B.R."/>
            <person name="Van de Peer Y."/>
            <person name="Grigoriev I.V."/>
        </authorList>
    </citation>
    <scope>NUCLEOTIDE SEQUENCE [LARGE SCALE GENOMIC DNA]</scope>
    <source>
        <strain evidence="14 15">CCMP1335</strain>
    </source>
</reference>
<evidence type="ECO:0000256" key="2">
    <source>
        <dbReference type="ARBA" id="ARBA00005173"/>
    </source>
</evidence>
<dbReference type="EC" id="1.3.1.75" evidence="9"/>
<keyword evidence="8" id="KW-0149">Chlorophyll biosynthesis</keyword>
<dbReference type="eggNOG" id="KOG1203">
    <property type="taxonomic scope" value="Eukaryota"/>
</dbReference>
<dbReference type="KEGG" id="tps:THAPSDRAFT_270316"/>
<keyword evidence="3" id="KW-0150">Chloroplast</keyword>
<feature type="domain" description="NAD(P)-binding" evidence="13">
    <location>
        <begin position="139"/>
        <end position="341"/>
    </location>
</feature>
<feature type="transmembrane region" description="Helical" evidence="12">
    <location>
        <begin position="65"/>
        <end position="89"/>
    </location>
</feature>
<dbReference type="GO" id="GO:0033728">
    <property type="term" value="F:3,8-divinyl protochlorophyllide a 8-vinyl-reductase (NADPH) activity"/>
    <property type="evidence" value="ECO:0000318"/>
    <property type="project" value="GO_Central"/>
</dbReference>
<dbReference type="STRING" id="35128.B8BXU7"/>
<comment type="pathway">
    <text evidence="2">Porphyrin-containing compound metabolism; chlorophyll biosynthesis.</text>
</comment>
<evidence type="ECO:0000256" key="6">
    <source>
        <dbReference type="ARBA" id="ARBA00022946"/>
    </source>
</evidence>
<dbReference type="AlphaFoldDB" id="B8BXU7"/>
<dbReference type="PANTHER" id="PTHR47378:SF1">
    <property type="entry name" value="DIVINYL CHLOROPHYLLIDE A 8-VINYL-REDUCTASE, CHLOROPLASTIC"/>
    <property type="match status" value="1"/>
</dbReference>
<keyword evidence="5" id="KW-0521">NADP</keyword>
<dbReference type="GO" id="GO:0015995">
    <property type="term" value="P:chlorophyll biosynthetic process"/>
    <property type="evidence" value="ECO:0000318"/>
    <property type="project" value="GO_Central"/>
</dbReference>
<evidence type="ECO:0000256" key="8">
    <source>
        <dbReference type="ARBA" id="ARBA00023171"/>
    </source>
</evidence>
<dbReference type="GO" id="GO:0009507">
    <property type="term" value="C:chloroplast"/>
    <property type="evidence" value="ECO:0000318"/>
    <property type="project" value="GO_Central"/>
</dbReference>
<reference evidence="14 15" key="1">
    <citation type="journal article" date="2004" name="Science">
        <title>The genome of the diatom Thalassiosira pseudonana: ecology, evolution, and metabolism.</title>
        <authorList>
            <person name="Armbrust E.V."/>
            <person name="Berges J.A."/>
            <person name="Bowler C."/>
            <person name="Green B.R."/>
            <person name="Martinez D."/>
            <person name="Putnam N.H."/>
            <person name="Zhou S."/>
            <person name="Allen A.E."/>
            <person name="Apt K.E."/>
            <person name="Bechner M."/>
            <person name="Brzezinski M.A."/>
            <person name="Chaal B.K."/>
            <person name="Chiovitti A."/>
            <person name="Davis A.K."/>
            <person name="Demarest M.S."/>
            <person name="Detter J.C."/>
            <person name="Glavina T."/>
            <person name="Goodstein D."/>
            <person name="Hadi M.Z."/>
            <person name="Hellsten U."/>
            <person name="Hildebrand M."/>
            <person name="Jenkins B.D."/>
            <person name="Jurka J."/>
            <person name="Kapitonov V.V."/>
            <person name="Kroger N."/>
            <person name="Lau W.W."/>
            <person name="Lane T.W."/>
            <person name="Larimer F.W."/>
            <person name="Lippmeier J.C."/>
            <person name="Lucas S."/>
            <person name="Medina M."/>
            <person name="Montsant A."/>
            <person name="Obornik M."/>
            <person name="Parker M.S."/>
            <person name="Palenik B."/>
            <person name="Pazour G.J."/>
            <person name="Richardson P.M."/>
            <person name="Rynearson T.A."/>
            <person name="Saito M.A."/>
            <person name="Schwartz D.C."/>
            <person name="Thamatrakoln K."/>
            <person name="Valentin K."/>
            <person name="Vardi A."/>
            <person name="Wilkerson F.P."/>
            <person name="Rokhsar D.S."/>
        </authorList>
    </citation>
    <scope>NUCLEOTIDE SEQUENCE [LARGE SCALE GENOMIC DNA]</scope>
    <source>
        <strain evidence="14 15">CCMP1335</strain>
    </source>
</reference>
<evidence type="ECO:0000259" key="13">
    <source>
        <dbReference type="Pfam" id="PF13460"/>
    </source>
</evidence>
<gene>
    <name evidence="14" type="ORF">THAPSDRAFT_270316</name>
</gene>
<dbReference type="InParanoid" id="B8BXU7"/>
<evidence type="ECO:0000256" key="3">
    <source>
        <dbReference type="ARBA" id="ARBA00022528"/>
    </source>
</evidence>
<dbReference type="SUPFAM" id="SSF51735">
    <property type="entry name" value="NAD(P)-binding Rossmann-fold domains"/>
    <property type="match status" value="1"/>
</dbReference>
<evidence type="ECO:0000256" key="12">
    <source>
        <dbReference type="SAM" id="Phobius"/>
    </source>
</evidence>
<comment type="catalytic activity">
    <reaction evidence="11">
        <text>protochlorophyllide a + NADP(+) = 3,8-divinyl protochlorophyllide a + NADPH + H(+)</text>
        <dbReference type="Rhea" id="RHEA:48884"/>
        <dbReference type="ChEBI" id="CHEBI:15378"/>
        <dbReference type="ChEBI" id="CHEBI:57783"/>
        <dbReference type="ChEBI" id="CHEBI:58349"/>
        <dbReference type="ChEBI" id="CHEBI:58632"/>
        <dbReference type="ChEBI" id="CHEBI:83350"/>
        <dbReference type="EC" id="1.3.1.75"/>
    </reaction>
</comment>
<dbReference type="UniPathway" id="UPA00668"/>
<dbReference type="Gene3D" id="3.40.50.720">
    <property type="entry name" value="NAD(P)-binding Rossmann-like Domain"/>
    <property type="match status" value="1"/>
</dbReference>
<dbReference type="RefSeq" id="XP_002288833.1">
    <property type="nucleotide sequence ID" value="XM_002288797.1"/>
</dbReference>
<dbReference type="InterPro" id="IPR036291">
    <property type="entry name" value="NAD(P)-bd_dom_sf"/>
</dbReference>
<dbReference type="GeneID" id="7451660"/>
<dbReference type="InterPro" id="IPR016040">
    <property type="entry name" value="NAD(P)-bd_dom"/>
</dbReference>
<dbReference type="PaxDb" id="35128-Thaps268474"/>
<evidence type="ECO:0000313" key="14">
    <source>
        <dbReference type="EMBL" id="EED94269.1"/>
    </source>
</evidence>
<dbReference type="EMBL" id="CM000640">
    <property type="protein sequence ID" value="EED94269.1"/>
    <property type="molecule type" value="Genomic_DNA"/>
</dbReference>
<evidence type="ECO:0000256" key="9">
    <source>
        <dbReference type="ARBA" id="ARBA00024059"/>
    </source>
</evidence>
<evidence type="ECO:0000256" key="1">
    <source>
        <dbReference type="ARBA" id="ARBA00004229"/>
    </source>
</evidence>
<comment type="subcellular location">
    <subcellularLocation>
        <location evidence="1">Plastid</location>
        <location evidence="1">Chloroplast</location>
    </subcellularLocation>
</comment>
<organism evidence="14 15">
    <name type="scientific">Thalassiosira pseudonana</name>
    <name type="common">Marine diatom</name>
    <name type="synonym">Cyclotella nana</name>
    <dbReference type="NCBI Taxonomy" id="35128"/>
    <lineage>
        <taxon>Eukaryota</taxon>
        <taxon>Sar</taxon>
        <taxon>Stramenopiles</taxon>
        <taxon>Ochrophyta</taxon>
        <taxon>Bacillariophyta</taxon>
        <taxon>Coscinodiscophyceae</taxon>
        <taxon>Thalassiosirophycidae</taxon>
        <taxon>Thalassiosirales</taxon>
        <taxon>Thalassiosiraceae</taxon>
        <taxon>Thalassiosira</taxon>
    </lineage>
</organism>
<keyword evidence="6" id="KW-0809">Transit peptide</keyword>
<evidence type="ECO:0000256" key="11">
    <source>
        <dbReference type="ARBA" id="ARBA00049498"/>
    </source>
</evidence>
<evidence type="ECO:0000256" key="4">
    <source>
        <dbReference type="ARBA" id="ARBA00022640"/>
    </source>
</evidence>
<evidence type="ECO:0000313" key="15">
    <source>
        <dbReference type="Proteomes" id="UP000001449"/>
    </source>
</evidence>
<keyword evidence="12" id="KW-0472">Membrane</keyword>
<evidence type="ECO:0000256" key="5">
    <source>
        <dbReference type="ARBA" id="ARBA00022857"/>
    </source>
</evidence>
<dbReference type="Pfam" id="PF13460">
    <property type="entry name" value="NAD_binding_10"/>
    <property type="match status" value="1"/>
</dbReference>
<dbReference type="HOGENOM" id="CLU_043999_0_0_1"/>
<dbReference type="CDD" id="cd05243">
    <property type="entry name" value="SDR_a5"/>
    <property type="match status" value="1"/>
</dbReference>
<keyword evidence="12" id="KW-1133">Transmembrane helix</keyword>